<dbReference type="EMBL" id="KB446572">
    <property type="protein sequence ID" value="EME77012.1"/>
    <property type="molecule type" value="Genomic_DNA"/>
</dbReference>
<dbReference type="HOGENOM" id="CLU_416260_0_0_1"/>
<feature type="compositionally biased region" description="Pro residues" evidence="1">
    <location>
        <begin position="629"/>
        <end position="645"/>
    </location>
</feature>
<reference evidence="2 3" key="1">
    <citation type="journal article" date="2012" name="PLoS Pathog.">
        <title>Diverse lifestyles and strategies of plant pathogenesis encoded in the genomes of eighteen Dothideomycetes fungi.</title>
        <authorList>
            <person name="Ohm R.A."/>
            <person name="Feau N."/>
            <person name="Henrissat B."/>
            <person name="Schoch C.L."/>
            <person name="Horwitz B.A."/>
            <person name="Barry K.W."/>
            <person name="Condon B.J."/>
            <person name="Copeland A.C."/>
            <person name="Dhillon B."/>
            <person name="Glaser F."/>
            <person name="Hesse C.N."/>
            <person name="Kosti I."/>
            <person name="LaButti K."/>
            <person name="Lindquist E.A."/>
            <person name="Lucas S."/>
            <person name="Salamov A.A."/>
            <person name="Bradshaw R.E."/>
            <person name="Ciuffetti L."/>
            <person name="Hamelin R.C."/>
            <person name="Kema G.H.J."/>
            <person name="Lawrence C."/>
            <person name="Scott J.A."/>
            <person name="Spatafora J.W."/>
            <person name="Turgeon B.G."/>
            <person name="de Wit P.J.G.M."/>
            <person name="Zhong S."/>
            <person name="Goodwin S.B."/>
            <person name="Grigoriev I.V."/>
        </authorList>
    </citation>
    <scope>NUCLEOTIDE SEQUENCE [LARGE SCALE GENOMIC DNA]</scope>
    <source>
        <strain evidence="2 3">CIRAD86</strain>
    </source>
</reference>
<feature type="region of interest" description="Disordered" evidence="1">
    <location>
        <begin position="565"/>
        <end position="659"/>
    </location>
</feature>
<name>M3AHM1_PSEFD</name>
<evidence type="ECO:0000313" key="3">
    <source>
        <dbReference type="Proteomes" id="UP000016932"/>
    </source>
</evidence>
<feature type="compositionally biased region" description="Low complexity" evidence="1">
    <location>
        <begin position="610"/>
        <end position="628"/>
    </location>
</feature>
<sequence length="659" mass="72685">MSRPALSQSCGGGRDIRWPINPSTWSCNQPALESRLQPSGGERTSTDSRNLYTIGANSIQHLRLALLPLYVYSCPFLPAYPDEPRTRASWICIDRDFYHYEFSTFAAGPKQAILKTMAWNQTDEDLMPCQPKCLGLWSRTCLTILSCPDSSHPSPRAHSMSGVVYLHAAKVGAGVRAPIHLVLEVHHACFFSSPAAYKLLRHLEHSSDDRGIHSQLSNAKRSIQCSETSSTIIESSTADGEIRRWLGRAGNSSEIWNIHSTIEASTSSRIMKSPNPDGELLQHFSSFSNPEIPSTLFNVLRRPPQRSSNLQIPMARCIRQWELQLFPSMNREAQDFSETFIRSPNTDGEILGSDGIRTRTHKIVHGDSINGGLIERKSSTSQIHYCRKARNASLPTPSPLVSNVPEALAIASYGCLCVFGVIGGRTCLGSQMELDSKSLSRALNHVDPAYDWKCWISPALTSTLDIDTEICKAQDTEDTVPAGSGNKQERAYDDWCGYLQTSLPPSALLPNTRTLDSPANCSDNTLQTTNTDAYTTPDSFEATDPTIRFGLRHVDALIITTPEATTSRTLSRRHKQDQESSSTPINHDASNTDSKSQTTPPPGPIPPPSYKTSSTTTTTSQPLPQIQTPNPPRKNPPRSPNPSPQNPKKDIVVTETLWR</sequence>
<dbReference type="RefSeq" id="XP_007932451.1">
    <property type="nucleotide sequence ID" value="XM_007934260.1"/>
</dbReference>
<protein>
    <submittedName>
        <fullName evidence="2">Uncharacterized protein</fullName>
    </submittedName>
</protein>
<feature type="compositionally biased region" description="Pro residues" evidence="1">
    <location>
        <begin position="599"/>
        <end position="609"/>
    </location>
</feature>
<feature type="compositionally biased region" description="Polar residues" evidence="1">
    <location>
        <begin position="510"/>
        <end position="538"/>
    </location>
</feature>
<evidence type="ECO:0000256" key="1">
    <source>
        <dbReference type="SAM" id="MobiDB-lite"/>
    </source>
</evidence>
<accession>M3AHM1</accession>
<dbReference type="VEuPathDB" id="FungiDB:MYCFIDRAFT_180499"/>
<dbReference type="KEGG" id="pfj:MYCFIDRAFT_180499"/>
<dbReference type="AlphaFoldDB" id="M3AHM1"/>
<feature type="compositionally biased region" description="Basic and acidic residues" evidence="1">
    <location>
        <begin position="647"/>
        <end position="659"/>
    </location>
</feature>
<feature type="compositionally biased region" description="Polar residues" evidence="1">
    <location>
        <begin position="579"/>
        <end position="598"/>
    </location>
</feature>
<evidence type="ECO:0000313" key="2">
    <source>
        <dbReference type="EMBL" id="EME77012.1"/>
    </source>
</evidence>
<gene>
    <name evidence="2" type="ORF">MYCFIDRAFT_180499</name>
</gene>
<keyword evidence="3" id="KW-1185">Reference proteome</keyword>
<organism evidence="2 3">
    <name type="scientific">Pseudocercospora fijiensis (strain CIRAD86)</name>
    <name type="common">Black leaf streak disease fungus</name>
    <name type="synonym">Mycosphaerella fijiensis</name>
    <dbReference type="NCBI Taxonomy" id="383855"/>
    <lineage>
        <taxon>Eukaryota</taxon>
        <taxon>Fungi</taxon>
        <taxon>Dikarya</taxon>
        <taxon>Ascomycota</taxon>
        <taxon>Pezizomycotina</taxon>
        <taxon>Dothideomycetes</taxon>
        <taxon>Dothideomycetidae</taxon>
        <taxon>Mycosphaerellales</taxon>
        <taxon>Mycosphaerellaceae</taxon>
        <taxon>Pseudocercospora</taxon>
    </lineage>
</organism>
<feature type="region of interest" description="Disordered" evidence="1">
    <location>
        <begin position="510"/>
        <end position="539"/>
    </location>
</feature>
<proteinExistence type="predicted"/>
<dbReference type="Proteomes" id="UP000016932">
    <property type="component" value="Unassembled WGS sequence"/>
</dbReference>
<dbReference type="GeneID" id="19334430"/>